<dbReference type="Proteomes" id="UP000001312">
    <property type="component" value="Unassembled WGS sequence"/>
</dbReference>
<evidence type="ECO:0000313" key="1">
    <source>
        <dbReference type="EMBL" id="EDO04168.1"/>
    </source>
</evidence>
<reference evidence="2" key="1">
    <citation type="journal article" date="2011" name="PLoS Genet.">
        <title>Genomic analysis of the necrotrophic fungal pathogens Sclerotinia sclerotiorum and Botrytis cinerea.</title>
        <authorList>
            <person name="Amselem J."/>
            <person name="Cuomo C.A."/>
            <person name="van Kan J.A."/>
            <person name="Viaud M."/>
            <person name="Benito E.P."/>
            <person name="Couloux A."/>
            <person name="Coutinho P.M."/>
            <person name="de Vries R.P."/>
            <person name="Dyer P.S."/>
            <person name="Fillinger S."/>
            <person name="Fournier E."/>
            <person name="Gout L."/>
            <person name="Hahn M."/>
            <person name="Kohn L."/>
            <person name="Lapalu N."/>
            <person name="Plummer K.M."/>
            <person name="Pradier J.M."/>
            <person name="Quevillon E."/>
            <person name="Sharon A."/>
            <person name="Simon A."/>
            <person name="ten Have A."/>
            <person name="Tudzynski B."/>
            <person name="Tudzynski P."/>
            <person name="Wincker P."/>
            <person name="Andrew M."/>
            <person name="Anthouard V."/>
            <person name="Beever R.E."/>
            <person name="Beffa R."/>
            <person name="Benoit I."/>
            <person name="Bouzid O."/>
            <person name="Brault B."/>
            <person name="Chen Z."/>
            <person name="Choquer M."/>
            <person name="Collemare J."/>
            <person name="Cotton P."/>
            <person name="Danchin E.G."/>
            <person name="Da Silva C."/>
            <person name="Gautier A."/>
            <person name="Giraud C."/>
            <person name="Giraud T."/>
            <person name="Gonzalez C."/>
            <person name="Grossetete S."/>
            <person name="Guldener U."/>
            <person name="Henrissat B."/>
            <person name="Howlett B.J."/>
            <person name="Kodira C."/>
            <person name="Kretschmer M."/>
            <person name="Lappartient A."/>
            <person name="Leroch M."/>
            <person name="Levis C."/>
            <person name="Mauceli E."/>
            <person name="Neuveglise C."/>
            <person name="Oeser B."/>
            <person name="Pearson M."/>
            <person name="Poulain J."/>
            <person name="Poussereau N."/>
            <person name="Quesneville H."/>
            <person name="Rascle C."/>
            <person name="Schumacher J."/>
            <person name="Segurens B."/>
            <person name="Sexton A."/>
            <person name="Silva E."/>
            <person name="Sirven C."/>
            <person name="Soanes D.M."/>
            <person name="Talbot N.J."/>
            <person name="Templeton M."/>
            <person name="Yandava C."/>
            <person name="Yarden O."/>
            <person name="Zeng Q."/>
            <person name="Rollins J.A."/>
            <person name="Lebrun M.H."/>
            <person name="Dickman M."/>
        </authorList>
    </citation>
    <scope>NUCLEOTIDE SEQUENCE [LARGE SCALE GENOMIC DNA]</scope>
    <source>
        <strain evidence="2">ATCC 18683 / 1980 / Ss-1</strain>
    </source>
</reference>
<dbReference type="AlphaFoldDB" id="A7EMV2"/>
<dbReference type="RefSeq" id="XP_001592410.1">
    <property type="nucleotide sequence ID" value="XM_001592360.1"/>
</dbReference>
<dbReference type="KEGG" id="ssl:SS1G_06651"/>
<dbReference type="EMBL" id="CH476628">
    <property type="protein sequence ID" value="EDO04168.1"/>
    <property type="molecule type" value="Genomic_DNA"/>
</dbReference>
<name>A7EMV2_SCLS1</name>
<accession>A7EMV2</accession>
<sequence length="71" mass="8019">MDEADIFWPMISTFLGSKGSRGASAEPLIFSDNHSSLNFTIYPIRALVTINEALFKSVCQDEYKWKAGDWT</sequence>
<evidence type="ECO:0000313" key="2">
    <source>
        <dbReference type="Proteomes" id="UP000001312"/>
    </source>
</evidence>
<dbReference type="GeneID" id="5488422"/>
<organism evidence="1 2">
    <name type="scientific">Sclerotinia sclerotiorum (strain ATCC 18683 / 1980 / Ss-1)</name>
    <name type="common">White mold</name>
    <name type="synonym">Whetzelinia sclerotiorum</name>
    <dbReference type="NCBI Taxonomy" id="665079"/>
    <lineage>
        <taxon>Eukaryota</taxon>
        <taxon>Fungi</taxon>
        <taxon>Dikarya</taxon>
        <taxon>Ascomycota</taxon>
        <taxon>Pezizomycotina</taxon>
        <taxon>Leotiomycetes</taxon>
        <taxon>Helotiales</taxon>
        <taxon>Sclerotiniaceae</taxon>
        <taxon>Sclerotinia</taxon>
    </lineage>
</organism>
<proteinExistence type="predicted"/>
<protein>
    <submittedName>
        <fullName evidence="1">Uncharacterized protein</fullName>
    </submittedName>
</protein>
<keyword evidence="2" id="KW-1185">Reference proteome</keyword>
<gene>
    <name evidence="1" type="ORF">SS1G_06651</name>
</gene>
<dbReference type="InParanoid" id="A7EMV2"/>